<evidence type="ECO:0000256" key="1">
    <source>
        <dbReference type="ARBA" id="ARBA00004141"/>
    </source>
</evidence>
<dbReference type="STRING" id="1513793.SAMN06296036_101415"/>
<keyword evidence="3 12" id="KW-0132">Cell division</keyword>
<dbReference type="PROSITE" id="PS01348">
    <property type="entry name" value="MRAY_2"/>
    <property type="match status" value="1"/>
</dbReference>
<dbReference type="Proteomes" id="UP000192907">
    <property type="component" value="Unassembled WGS sequence"/>
</dbReference>
<keyword evidence="16" id="KW-1185">Reference proteome</keyword>
<feature type="transmembrane region" description="Helical" evidence="12">
    <location>
        <begin position="197"/>
        <end position="216"/>
    </location>
</feature>
<feature type="transmembrane region" description="Helical" evidence="12">
    <location>
        <begin position="285"/>
        <end position="308"/>
    </location>
</feature>
<evidence type="ECO:0000256" key="10">
    <source>
        <dbReference type="ARBA" id="ARBA00023306"/>
    </source>
</evidence>
<dbReference type="GO" id="GO:0051301">
    <property type="term" value="P:cell division"/>
    <property type="evidence" value="ECO:0007669"/>
    <property type="project" value="UniProtKB-KW"/>
</dbReference>
<comment type="similarity">
    <text evidence="2 12">Belongs to the glycosyltransferase 4 family. MraY subfamily.</text>
</comment>
<dbReference type="EC" id="2.7.8.13" evidence="12 13"/>
<dbReference type="HAMAP" id="MF_00038">
    <property type="entry name" value="MraY"/>
    <property type="match status" value="1"/>
</dbReference>
<evidence type="ECO:0000313" key="16">
    <source>
        <dbReference type="Proteomes" id="UP000192907"/>
    </source>
</evidence>
<evidence type="ECO:0000256" key="13">
    <source>
        <dbReference type="NCBIfam" id="TIGR00445"/>
    </source>
</evidence>
<feature type="transmembrane region" description="Helical" evidence="12">
    <location>
        <begin position="171"/>
        <end position="190"/>
    </location>
</feature>
<keyword evidence="8 12" id="KW-1133">Transmembrane helix</keyword>
<dbReference type="GO" id="GO:0071555">
    <property type="term" value="P:cell wall organization"/>
    <property type="evidence" value="ECO:0007669"/>
    <property type="project" value="UniProtKB-KW"/>
</dbReference>
<sequence>MLYHLLVELTDYVSVFNVSRYITFRALAALLTALGMSFLLSPWFIRKLKSKQIGQQVRNDGPESHFSKAGTPTMGGGLILFATLLPALLWMDWRNPLLWYVSTITFIYGLIGFLDDYLKVSKKNTKGLSGKLKLLGQFGAAGGACTLYYLQTGNGELHFPFFKALTFDLGWLYVPFGMFVIVGASNAVNLTDGLDGLAIGPVMTTASTFAILSYVAGHIKIAEYLQIPFLSGAGELAIFCTCLVGAGMGFLWYNTYPAQVFMGDVGSLPLGGALGAIAVFTKNEIILAIVGGVFVMEALSVITQVASFKMTGKRVFRMAPIHHHFELKGWPEPKVIVRFWIISIILAIVGLMSLKLR</sequence>
<evidence type="ECO:0000256" key="4">
    <source>
        <dbReference type="ARBA" id="ARBA00022679"/>
    </source>
</evidence>
<keyword evidence="5 12" id="KW-0812">Transmembrane</keyword>
<evidence type="ECO:0000256" key="9">
    <source>
        <dbReference type="ARBA" id="ARBA00023136"/>
    </source>
</evidence>
<evidence type="ECO:0000313" key="15">
    <source>
        <dbReference type="EMBL" id="SME91039.1"/>
    </source>
</evidence>
<dbReference type="GO" id="GO:0009252">
    <property type="term" value="P:peptidoglycan biosynthetic process"/>
    <property type="evidence" value="ECO:0007669"/>
    <property type="project" value="UniProtKB-UniRule"/>
</dbReference>
<dbReference type="PANTHER" id="PTHR22926:SF5">
    <property type="entry name" value="PHOSPHO-N-ACETYLMURAMOYL-PENTAPEPTIDE-TRANSFERASE HOMOLOG"/>
    <property type="match status" value="1"/>
</dbReference>
<proteinExistence type="inferred from homology"/>
<keyword evidence="12 14" id="KW-0479">Metal-binding</keyword>
<feature type="binding site" evidence="14">
    <location>
        <position position="264"/>
    </location>
    <ligand>
        <name>Mg(2+)</name>
        <dbReference type="ChEBI" id="CHEBI:18420"/>
    </ligand>
</feature>
<keyword evidence="6 12" id="KW-0133">Cell shape</keyword>
<dbReference type="EMBL" id="FWZT01000001">
    <property type="protein sequence ID" value="SME91039.1"/>
    <property type="molecule type" value="Genomic_DNA"/>
</dbReference>
<comment type="cofactor">
    <cofactor evidence="12 14">
        <name>Mg(2+)</name>
        <dbReference type="ChEBI" id="CHEBI:18420"/>
    </cofactor>
</comment>
<keyword evidence="12" id="KW-1003">Cell membrane</keyword>
<dbReference type="GO" id="GO:0051992">
    <property type="term" value="F:UDP-N-acetylmuramoyl-L-alanyl-D-glutamyl-meso-2,6-diaminopimelyl-D-alanyl-D-alanine:undecaprenyl-phosphate transferase activity"/>
    <property type="evidence" value="ECO:0007669"/>
    <property type="project" value="RHEA"/>
</dbReference>
<dbReference type="InterPro" id="IPR003524">
    <property type="entry name" value="PNAcMuramoyl-5peptid_Trfase"/>
</dbReference>
<dbReference type="GO" id="GO:0008963">
    <property type="term" value="F:phospho-N-acetylmuramoyl-pentapeptide-transferase activity"/>
    <property type="evidence" value="ECO:0007669"/>
    <property type="project" value="UniProtKB-UniRule"/>
</dbReference>
<comment type="pathway">
    <text evidence="12">Cell wall biogenesis; peptidoglycan biosynthesis.</text>
</comment>
<keyword evidence="10 12" id="KW-0131">Cell cycle</keyword>
<gene>
    <name evidence="12" type="primary">mraY</name>
    <name evidence="15" type="ORF">SAMN06296036_101415</name>
</gene>
<accession>A0A1Y6B8H7</accession>
<feature type="transmembrane region" description="Helical" evidence="12">
    <location>
        <begin position="134"/>
        <end position="151"/>
    </location>
</feature>
<evidence type="ECO:0000256" key="7">
    <source>
        <dbReference type="ARBA" id="ARBA00022984"/>
    </source>
</evidence>
<organism evidence="15 16">
    <name type="scientific">Pseudobacteriovorax antillogorgiicola</name>
    <dbReference type="NCBI Taxonomy" id="1513793"/>
    <lineage>
        <taxon>Bacteria</taxon>
        <taxon>Pseudomonadati</taxon>
        <taxon>Bdellovibrionota</taxon>
        <taxon>Oligoflexia</taxon>
        <taxon>Oligoflexales</taxon>
        <taxon>Pseudobacteriovoracaceae</taxon>
        <taxon>Pseudobacteriovorax</taxon>
    </lineage>
</organism>
<dbReference type="OrthoDB" id="5289967at2"/>
<dbReference type="UniPathway" id="UPA00219"/>
<dbReference type="InterPro" id="IPR000715">
    <property type="entry name" value="Glycosyl_transferase_4"/>
</dbReference>
<evidence type="ECO:0000256" key="6">
    <source>
        <dbReference type="ARBA" id="ARBA00022960"/>
    </source>
</evidence>
<feature type="transmembrane region" description="Helical" evidence="12">
    <location>
        <begin position="260"/>
        <end position="279"/>
    </location>
</feature>
<feature type="transmembrane region" description="Helical" evidence="12">
    <location>
        <begin position="22"/>
        <end position="45"/>
    </location>
</feature>
<comment type="function">
    <text evidence="12">Catalyzes the initial step of the lipid cycle reactions in the biosynthesis of the cell wall peptidoglycan: transfers peptidoglycan precursor phospho-MurNAc-pentapeptide from UDP-MurNAc-pentapeptide onto the lipid carrier undecaprenyl phosphate, yielding undecaprenyl-pyrophosphoryl-MurNAc-pentapeptide, known as lipid I.</text>
</comment>
<keyword evidence="11 12" id="KW-0961">Cell wall biogenesis/degradation</keyword>
<feature type="binding site" evidence="14">
    <location>
        <position position="189"/>
    </location>
    <ligand>
        <name>Mg(2+)</name>
        <dbReference type="ChEBI" id="CHEBI:18420"/>
    </ligand>
</feature>
<evidence type="ECO:0000256" key="3">
    <source>
        <dbReference type="ARBA" id="ARBA00022618"/>
    </source>
</evidence>
<dbReference type="NCBIfam" id="TIGR00445">
    <property type="entry name" value="mraY"/>
    <property type="match status" value="1"/>
</dbReference>
<dbReference type="InterPro" id="IPR018480">
    <property type="entry name" value="PNAcMuramoyl-5peptid_Trfase_CS"/>
</dbReference>
<evidence type="ECO:0000256" key="5">
    <source>
        <dbReference type="ARBA" id="ARBA00022692"/>
    </source>
</evidence>
<evidence type="ECO:0000256" key="14">
    <source>
        <dbReference type="PIRSR" id="PIRSR600715-1"/>
    </source>
</evidence>
<comment type="catalytic activity">
    <reaction evidence="12">
        <text>UDP-N-acetyl-alpha-D-muramoyl-L-alanyl-gamma-D-glutamyl-meso-2,6-diaminopimeloyl-D-alanyl-D-alanine + di-trans,octa-cis-undecaprenyl phosphate = di-trans,octa-cis-undecaprenyl diphospho-N-acetyl-alpha-D-muramoyl-L-alanyl-D-glutamyl-meso-2,6-diaminopimeloyl-D-alanyl-D-alanine + UMP</text>
        <dbReference type="Rhea" id="RHEA:28386"/>
        <dbReference type="ChEBI" id="CHEBI:57865"/>
        <dbReference type="ChEBI" id="CHEBI:60392"/>
        <dbReference type="ChEBI" id="CHEBI:61386"/>
        <dbReference type="ChEBI" id="CHEBI:61387"/>
        <dbReference type="EC" id="2.7.8.13"/>
    </reaction>
</comment>
<comment type="subcellular location">
    <subcellularLocation>
        <location evidence="12">Cell membrane</location>
        <topology evidence="12">Multi-pass membrane protein</topology>
    </subcellularLocation>
    <subcellularLocation>
        <location evidence="1">Membrane</location>
        <topology evidence="1">Multi-pass membrane protein</topology>
    </subcellularLocation>
</comment>
<keyword evidence="4 12" id="KW-0808">Transferase</keyword>
<dbReference type="AlphaFoldDB" id="A0A1Y6B8H7"/>
<feature type="transmembrane region" description="Helical" evidence="12">
    <location>
        <begin position="66"/>
        <end position="91"/>
    </location>
</feature>
<keyword evidence="7 12" id="KW-0573">Peptidoglycan synthesis</keyword>
<dbReference type="RefSeq" id="WP_132314470.1">
    <property type="nucleotide sequence ID" value="NZ_FWZT01000001.1"/>
</dbReference>
<dbReference type="GO" id="GO:0008360">
    <property type="term" value="P:regulation of cell shape"/>
    <property type="evidence" value="ECO:0007669"/>
    <property type="project" value="UniProtKB-KW"/>
</dbReference>
<dbReference type="GO" id="GO:0005886">
    <property type="term" value="C:plasma membrane"/>
    <property type="evidence" value="ECO:0007669"/>
    <property type="project" value="UniProtKB-SubCell"/>
</dbReference>
<feature type="transmembrane region" description="Helical" evidence="12">
    <location>
        <begin position="335"/>
        <end position="354"/>
    </location>
</feature>
<dbReference type="PANTHER" id="PTHR22926">
    <property type="entry name" value="PHOSPHO-N-ACETYLMURAMOYL-PENTAPEPTIDE-TRANSFERASE"/>
    <property type="match status" value="1"/>
</dbReference>
<name>A0A1Y6B8H7_9BACT</name>
<evidence type="ECO:0000256" key="8">
    <source>
        <dbReference type="ARBA" id="ARBA00022989"/>
    </source>
</evidence>
<protein>
    <recommendedName>
        <fullName evidence="12 13">Phospho-N-acetylmuramoyl-pentapeptide-transferase</fullName>
        <ecNumber evidence="12 13">2.7.8.13</ecNumber>
    </recommendedName>
    <alternativeName>
        <fullName evidence="12">UDP-MurNAc-pentapeptide phosphotransferase</fullName>
    </alternativeName>
</protein>
<evidence type="ECO:0000256" key="12">
    <source>
        <dbReference type="HAMAP-Rule" id="MF_00038"/>
    </source>
</evidence>
<evidence type="ECO:0000256" key="11">
    <source>
        <dbReference type="ARBA" id="ARBA00023316"/>
    </source>
</evidence>
<dbReference type="GO" id="GO:0046872">
    <property type="term" value="F:metal ion binding"/>
    <property type="evidence" value="ECO:0007669"/>
    <property type="project" value="UniProtKB-KW"/>
</dbReference>
<feature type="transmembrane region" description="Helical" evidence="12">
    <location>
        <begin position="236"/>
        <end position="253"/>
    </location>
</feature>
<reference evidence="16" key="1">
    <citation type="submission" date="2017-04" db="EMBL/GenBank/DDBJ databases">
        <authorList>
            <person name="Varghese N."/>
            <person name="Submissions S."/>
        </authorList>
    </citation>
    <scope>NUCLEOTIDE SEQUENCE [LARGE SCALE GENOMIC DNA]</scope>
    <source>
        <strain evidence="16">RKEM611</strain>
    </source>
</reference>
<keyword evidence="12 14" id="KW-0460">Magnesium</keyword>
<keyword evidence="9 12" id="KW-0472">Membrane</keyword>
<dbReference type="Pfam" id="PF00953">
    <property type="entry name" value="Glycos_transf_4"/>
    <property type="match status" value="1"/>
</dbReference>
<feature type="transmembrane region" description="Helical" evidence="12">
    <location>
        <begin position="97"/>
        <end position="114"/>
    </location>
</feature>
<dbReference type="CDD" id="cd06852">
    <property type="entry name" value="GT_MraY"/>
    <property type="match status" value="1"/>
</dbReference>
<evidence type="ECO:0000256" key="2">
    <source>
        <dbReference type="ARBA" id="ARBA00005583"/>
    </source>
</evidence>